<dbReference type="Proteomes" id="UP000298170">
    <property type="component" value="Unassembled WGS sequence"/>
</dbReference>
<dbReference type="RefSeq" id="WP_134512904.1">
    <property type="nucleotide sequence ID" value="NZ_SOHJ01000002.1"/>
</dbReference>
<comment type="caution">
    <text evidence="2">The sequence shown here is derived from an EMBL/GenBank/DDBJ whole genome shotgun (WGS) entry which is preliminary data.</text>
</comment>
<evidence type="ECO:0000313" key="2">
    <source>
        <dbReference type="EMBL" id="TFD62550.1"/>
    </source>
</evidence>
<feature type="chain" id="PRO_5020402191" evidence="1">
    <location>
        <begin position="27"/>
        <end position="219"/>
    </location>
</feature>
<dbReference type="OrthoDB" id="9840315at2"/>
<reference evidence="2 3" key="1">
    <citation type="submission" date="2019-03" db="EMBL/GenBank/DDBJ databases">
        <title>Genomics of glacier-inhabiting Cryobacterium strains.</title>
        <authorList>
            <person name="Liu Q."/>
            <person name="Xin Y.-H."/>
        </authorList>
    </citation>
    <scope>NUCLEOTIDE SEQUENCE [LARGE SCALE GENOMIC DNA]</scope>
    <source>
        <strain evidence="2 3">Sr39</strain>
    </source>
</reference>
<sequence length="219" mass="23002">MKLFSNKKAVVFVAVLALAFMNIAAAKPAANTGLPDNGTNVIPADRIIDRTSDKIPVDKTATKKLQELQQKESSSRQSVTVRTPIPLPNGVELGTGEVVQVNYSDGVVTHQAVAATCAVTSSVQNPTVANGSARASHSYGLSSGCSETTSVNGILSSYAAPWWHQRSFKTTSVRPGITAYWVTSKTCVNTSSRTWHAENAVGSSVVGLTPDVNLACNPG</sequence>
<protein>
    <submittedName>
        <fullName evidence="2">Uncharacterized protein</fullName>
    </submittedName>
</protein>
<name>A0A4R9AHT2_9MICO</name>
<proteinExistence type="predicted"/>
<accession>A0A4R9AHT2</accession>
<organism evidence="2 3">
    <name type="scientific">Cryobacterium suzukii</name>
    <dbReference type="NCBI Taxonomy" id="1259198"/>
    <lineage>
        <taxon>Bacteria</taxon>
        <taxon>Bacillati</taxon>
        <taxon>Actinomycetota</taxon>
        <taxon>Actinomycetes</taxon>
        <taxon>Micrococcales</taxon>
        <taxon>Microbacteriaceae</taxon>
        <taxon>Cryobacterium</taxon>
    </lineage>
</organism>
<evidence type="ECO:0000313" key="3">
    <source>
        <dbReference type="Proteomes" id="UP000298170"/>
    </source>
</evidence>
<evidence type="ECO:0000256" key="1">
    <source>
        <dbReference type="SAM" id="SignalP"/>
    </source>
</evidence>
<dbReference type="EMBL" id="SOHJ01000002">
    <property type="protein sequence ID" value="TFD62550.1"/>
    <property type="molecule type" value="Genomic_DNA"/>
</dbReference>
<gene>
    <name evidence="2" type="ORF">E3T39_00945</name>
</gene>
<dbReference type="AlphaFoldDB" id="A0A4R9AHT2"/>
<keyword evidence="3" id="KW-1185">Reference proteome</keyword>
<feature type="signal peptide" evidence="1">
    <location>
        <begin position="1"/>
        <end position="26"/>
    </location>
</feature>
<keyword evidence="1" id="KW-0732">Signal</keyword>